<evidence type="ECO:0000256" key="5">
    <source>
        <dbReference type="ARBA" id="ARBA00022729"/>
    </source>
</evidence>
<dbReference type="InterPro" id="IPR057601">
    <property type="entry name" value="Oar-like_b-barrel"/>
</dbReference>
<keyword evidence="11" id="KW-0121">Carboxypeptidase</keyword>
<dbReference type="InterPro" id="IPR039426">
    <property type="entry name" value="TonB-dep_rcpt-like"/>
</dbReference>
<dbReference type="GO" id="GO:0009279">
    <property type="term" value="C:cell outer membrane"/>
    <property type="evidence" value="ECO:0007669"/>
    <property type="project" value="UniProtKB-SubCell"/>
</dbReference>
<feature type="signal peptide" evidence="9">
    <location>
        <begin position="1"/>
        <end position="31"/>
    </location>
</feature>
<protein>
    <submittedName>
        <fullName evidence="11">Carboxypeptidase family protein</fullName>
    </submittedName>
</protein>
<dbReference type="EMBL" id="RSDW01000001">
    <property type="protein sequence ID" value="RSL17748.1"/>
    <property type="molecule type" value="Genomic_DNA"/>
</dbReference>
<keyword evidence="12" id="KW-1185">Reference proteome</keyword>
<feature type="domain" description="TonB-dependent transporter Oar-like beta-barrel" evidence="10">
    <location>
        <begin position="338"/>
        <end position="888"/>
    </location>
</feature>
<dbReference type="InterPro" id="IPR036942">
    <property type="entry name" value="Beta-barrel_TonB_sf"/>
</dbReference>
<dbReference type="RefSeq" id="WP_125486195.1">
    <property type="nucleotide sequence ID" value="NZ_RSDW01000001.1"/>
</dbReference>
<keyword evidence="3" id="KW-1134">Transmembrane beta strand</keyword>
<feature type="chain" id="PRO_5018654374" evidence="9">
    <location>
        <begin position="32"/>
        <end position="994"/>
    </location>
</feature>
<feature type="region of interest" description="Disordered" evidence="8">
    <location>
        <begin position="807"/>
        <end position="829"/>
    </location>
</feature>
<dbReference type="SUPFAM" id="SSF56935">
    <property type="entry name" value="Porins"/>
    <property type="match status" value="1"/>
</dbReference>
<dbReference type="OrthoDB" id="97893at2"/>
<evidence type="ECO:0000259" key="10">
    <source>
        <dbReference type="Pfam" id="PF25183"/>
    </source>
</evidence>
<comment type="caution">
    <text evidence="11">The sequence shown here is derived from an EMBL/GenBank/DDBJ whole genome shotgun (WGS) entry which is preliminary data.</text>
</comment>
<keyword evidence="11" id="KW-0645">Protease</keyword>
<dbReference type="GO" id="GO:0004180">
    <property type="term" value="F:carboxypeptidase activity"/>
    <property type="evidence" value="ECO:0007669"/>
    <property type="project" value="UniProtKB-KW"/>
</dbReference>
<dbReference type="SUPFAM" id="SSF49464">
    <property type="entry name" value="Carboxypeptidase regulatory domain-like"/>
    <property type="match status" value="1"/>
</dbReference>
<dbReference type="Pfam" id="PF25183">
    <property type="entry name" value="OMP_b-brl_4"/>
    <property type="match status" value="1"/>
</dbReference>
<dbReference type="AlphaFoldDB" id="A0A3R9R4J5"/>
<sequence length="994" mass="107640">MSILRIAQTALFGAALAAGLVVSSASLPAWAQSQSINGTIRGLVSDSTGAPIAGATVTVKNLDTGYTRIVTSAGDGLYIAPDLPVGTYSVSAQAAGFALLTQTGIHLAAGNETVIDQVLKAGSVATVVEVTSDAPILEPARFTLGRTISPEETQNLPLTSRNPYNFILFQPGVSGHPNPENGIPRTVNTNGLVDRISYQLDGMVDTETDRYGLRLFAISDSYVSEVQTIANSAPAEFGNTAGVTFNVITPTGTNHYHGLVQYIWRPKAASSCPILQNCVAGTTGYAPKPDLHVDDYVGRIGGPVKRDKLFFFAAYEKLKRANPQAITITPANQATLIGYGINAALFNPAPSVQRAQWLDVRGDWTINTKNQAFVRYNYFRNNYPFNTNVGGLYAQDASSDFQDRAHIIGAQLITTFTPNILNEFRGSWPYRNEHHVAGPITGPGPMITITGVANFGGTNAAADKFQEKIPSFNDNVTWIKGAHTMKFGVGLQKNLDTQLQDVYVQYTFASIAQWQSAKNGTTPHVYSNVKASIGQPGAAYHSVFFNLFAQDTWQVKKNLLLSYGLRYDQYRAPTPPAGEPFVYTQGFRTPLGNFAPRFGVSYQPNPTTVVRLNAGLFYEATPTNTWYNPLYNNGAAGSGSFIATVTGASSEAAATSCQPAFPNTPQQVPASCLGTQSIYALTPRFKNEYVWNVNAQVQQQLTKSDSLTLGYIMTNGRNMQFLRNMNLINPVGTLLDGRPVFQTAVNANTRLFPQFNNITLIDVGSNSSYNALTATYEHRMSLDWTMSASYTWSHSITNTPEANSYEFSTPVQDTTNPNGDRGNSGVNRPQSLTVSTVYAPTAHFENRIANVLANDNNLALLGNFSSGDQQIMTVSAALNNDAIATSRPLFIGRNTLRAPNIAQVDARYTRGFGTYWERVKPQLLIEANNLFNRSNVTSINGTAQVVPLNYVGPSNGNPATFNRLAGTITSQPTLAPTSSVLEARILQFGLKVEF</sequence>
<dbReference type="InterPro" id="IPR008969">
    <property type="entry name" value="CarboxyPept-like_regulatory"/>
</dbReference>
<evidence type="ECO:0000256" key="2">
    <source>
        <dbReference type="ARBA" id="ARBA00022448"/>
    </source>
</evidence>
<dbReference type="PANTHER" id="PTHR30069:SF29">
    <property type="entry name" value="HEMOGLOBIN AND HEMOGLOBIN-HAPTOGLOBIN-BINDING PROTEIN 1-RELATED"/>
    <property type="match status" value="1"/>
</dbReference>
<dbReference type="Pfam" id="PF13620">
    <property type="entry name" value="CarboxypepD_reg"/>
    <property type="match status" value="1"/>
</dbReference>
<evidence type="ECO:0000313" key="11">
    <source>
        <dbReference type="EMBL" id="RSL17748.1"/>
    </source>
</evidence>
<keyword evidence="6" id="KW-0472">Membrane</keyword>
<name>A0A3R9R4J5_9BACT</name>
<organism evidence="11 12">
    <name type="scientific">Edaphobacter aggregans</name>
    <dbReference type="NCBI Taxonomy" id="570835"/>
    <lineage>
        <taxon>Bacteria</taxon>
        <taxon>Pseudomonadati</taxon>
        <taxon>Acidobacteriota</taxon>
        <taxon>Terriglobia</taxon>
        <taxon>Terriglobales</taxon>
        <taxon>Acidobacteriaceae</taxon>
        <taxon>Edaphobacter</taxon>
    </lineage>
</organism>
<keyword evidence="2" id="KW-0813">Transport</keyword>
<comment type="subcellular location">
    <subcellularLocation>
        <location evidence="1">Cell outer membrane</location>
        <topology evidence="1">Multi-pass membrane protein</topology>
    </subcellularLocation>
</comment>
<gene>
    <name evidence="11" type="ORF">EDE15_3292</name>
</gene>
<accession>A0A3R9R4J5</accession>
<evidence type="ECO:0000256" key="1">
    <source>
        <dbReference type="ARBA" id="ARBA00004571"/>
    </source>
</evidence>
<dbReference type="GO" id="GO:0015344">
    <property type="term" value="F:siderophore uptake transmembrane transporter activity"/>
    <property type="evidence" value="ECO:0007669"/>
    <property type="project" value="TreeGrafter"/>
</dbReference>
<evidence type="ECO:0000256" key="3">
    <source>
        <dbReference type="ARBA" id="ARBA00022452"/>
    </source>
</evidence>
<evidence type="ECO:0000256" key="4">
    <source>
        <dbReference type="ARBA" id="ARBA00022692"/>
    </source>
</evidence>
<evidence type="ECO:0000256" key="8">
    <source>
        <dbReference type="SAM" id="MobiDB-lite"/>
    </source>
</evidence>
<dbReference type="Gene3D" id="2.60.40.1120">
    <property type="entry name" value="Carboxypeptidase-like, regulatory domain"/>
    <property type="match status" value="1"/>
</dbReference>
<evidence type="ECO:0000256" key="6">
    <source>
        <dbReference type="ARBA" id="ARBA00023136"/>
    </source>
</evidence>
<keyword evidence="4" id="KW-0812">Transmembrane</keyword>
<feature type="compositionally biased region" description="Polar residues" evidence="8">
    <location>
        <begin position="807"/>
        <end position="818"/>
    </location>
</feature>
<keyword evidence="11" id="KW-0378">Hydrolase</keyword>
<keyword evidence="7" id="KW-0998">Cell outer membrane</keyword>
<dbReference type="PANTHER" id="PTHR30069">
    <property type="entry name" value="TONB-DEPENDENT OUTER MEMBRANE RECEPTOR"/>
    <property type="match status" value="1"/>
</dbReference>
<dbReference type="Gene3D" id="2.40.170.20">
    <property type="entry name" value="TonB-dependent receptor, beta-barrel domain"/>
    <property type="match status" value="1"/>
</dbReference>
<evidence type="ECO:0000256" key="7">
    <source>
        <dbReference type="ARBA" id="ARBA00023237"/>
    </source>
</evidence>
<dbReference type="Proteomes" id="UP000269669">
    <property type="component" value="Unassembled WGS sequence"/>
</dbReference>
<evidence type="ECO:0000313" key="12">
    <source>
        <dbReference type="Proteomes" id="UP000269669"/>
    </source>
</evidence>
<evidence type="ECO:0000256" key="9">
    <source>
        <dbReference type="SAM" id="SignalP"/>
    </source>
</evidence>
<proteinExistence type="predicted"/>
<reference evidence="11 12" key="1">
    <citation type="submission" date="2018-12" db="EMBL/GenBank/DDBJ databases">
        <title>Sequencing of bacterial isolates from soil warming experiment in Harvard Forest, Massachusetts, USA.</title>
        <authorList>
            <person name="Deangelis K."/>
        </authorList>
    </citation>
    <scope>NUCLEOTIDE SEQUENCE [LARGE SCALE GENOMIC DNA]</scope>
    <source>
        <strain evidence="11 12">EB153</strain>
    </source>
</reference>
<dbReference type="GO" id="GO:0044718">
    <property type="term" value="P:siderophore transmembrane transport"/>
    <property type="evidence" value="ECO:0007669"/>
    <property type="project" value="TreeGrafter"/>
</dbReference>
<keyword evidence="5 9" id="KW-0732">Signal</keyword>